<feature type="non-terminal residue" evidence="2">
    <location>
        <position position="42"/>
    </location>
</feature>
<reference evidence="2 3" key="1">
    <citation type="submission" date="2014-06" db="EMBL/GenBank/DDBJ databases">
        <title>Genome evolution of avian class.</title>
        <authorList>
            <person name="Zhang G."/>
            <person name="Li C."/>
        </authorList>
    </citation>
    <scope>NUCLEOTIDE SEQUENCE [LARGE SCALE GENOMIC DNA]</scope>
    <source>
        <strain evidence="2">BGI_N309</strain>
    </source>
</reference>
<evidence type="ECO:0000313" key="2">
    <source>
        <dbReference type="EMBL" id="KGL85689.1"/>
    </source>
</evidence>
<dbReference type="EMBL" id="KL955691">
    <property type="protein sequence ID" value="KGL85689.1"/>
    <property type="molecule type" value="Genomic_DNA"/>
</dbReference>
<organism evidence="2 3">
    <name type="scientific">Tinamus guttatus</name>
    <name type="common">White-throated tinamou</name>
    <dbReference type="NCBI Taxonomy" id="94827"/>
    <lineage>
        <taxon>Eukaryota</taxon>
        <taxon>Metazoa</taxon>
        <taxon>Chordata</taxon>
        <taxon>Craniata</taxon>
        <taxon>Vertebrata</taxon>
        <taxon>Euteleostomi</taxon>
        <taxon>Archelosauria</taxon>
        <taxon>Archosauria</taxon>
        <taxon>Dinosauria</taxon>
        <taxon>Saurischia</taxon>
        <taxon>Theropoda</taxon>
        <taxon>Coelurosauria</taxon>
        <taxon>Aves</taxon>
        <taxon>Palaeognathae</taxon>
        <taxon>Tinamiformes</taxon>
        <taxon>Tinamidae</taxon>
        <taxon>Tinamus</taxon>
    </lineage>
</organism>
<dbReference type="EMBL" id="KL897297">
    <property type="protein sequence ID" value="KGL84305.1"/>
    <property type="molecule type" value="Genomic_DNA"/>
</dbReference>
<sequence length="42" mass="4829">GCTAQGQSFNSKTFSKMLQTCPYLCDCHKVILEAEKRYKKEL</sequence>
<name>A0A099ZTQ6_TINGU</name>
<evidence type="ECO:0000313" key="1">
    <source>
        <dbReference type="EMBL" id="KGL84305.1"/>
    </source>
</evidence>
<feature type="non-terminal residue" evidence="2">
    <location>
        <position position="1"/>
    </location>
</feature>
<accession>A0A099ZTQ6</accession>
<dbReference type="AlphaFoldDB" id="A0A099ZTQ6"/>
<protein>
    <submittedName>
        <fullName evidence="2">Coiled-coil domain-containing protein 79</fullName>
    </submittedName>
</protein>
<dbReference type="Proteomes" id="UP000053641">
    <property type="component" value="Unassembled WGS sequence"/>
</dbReference>
<gene>
    <name evidence="2" type="ORF">N309_00114</name>
    <name evidence="1" type="ORF">N309_04948</name>
</gene>
<keyword evidence="3" id="KW-1185">Reference proteome</keyword>
<proteinExistence type="predicted"/>
<evidence type="ECO:0000313" key="3">
    <source>
        <dbReference type="Proteomes" id="UP000053641"/>
    </source>
</evidence>